<evidence type="ECO:0000256" key="7">
    <source>
        <dbReference type="ARBA" id="ARBA00023288"/>
    </source>
</evidence>
<dbReference type="GO" id="GO:0007229">
    <property type="term" value="P:integrin-mediated signaling pathway"/>
    <property type="evidence" value="ECO:0007669"/>
    <property type="project" value="TreeGrafter"/>
</dbReference>
<keyword evidence="8" id="KW-0393">Immunoglobulin domain</keyword>
<comment type="subcellular location">
    <subcellularLocation>
        <location evidence="1">Cell membrane</location>
    </subcellularLocation>
</comment>
<comment type="caution">
    <text evidence="10">The sequence shown here is derived from an EMBL/GenBank/DDBJ whole genome shotgun (WGS) entry which is preliminary data.</text>
</comment>
<evidence type="ECO:0000256" key="5">
    <source>
        <dbReference type="ARBA" id="ARBA00023157"/>
    </source>
</evidence>
<keyword evidence="6" id="KW-0325">Glycoprotein</keyword>
<proteinExistence type="predicted"/>
<dbReference type="GO" id="GO:0009897">
    <property type="term" value="C:external side of plasma membrane"/>
    <property type="evidence" value="ECO:0007669"/>
    <property type="project" value="TreeGrafter"/>
</dbReference>
<evidence type="ECO:0000256" key="9">
    <source>
        <dbReference type="SAM" id="MobiDB-lite"/>
    </source>
</evidence>
<dbReference type="PANTHER" id="PTHR19226:SF2">
    <property type="entry name" value="THY-1 MEMBRANE GLYCOPROTEIN"/>
    <property type="match status" value="1"/>
</dbReference>
<evidence type="ECO:0000256" key="6">
    <source>
        <dbReference type="ARBA" id="ARBA00023180"/>
    </source>
</evidence>
<keyword evidence="5" id="KW-1015">Disulfide bond</keyword>
<evidence type="ECO:0000256" key="3">
    <source>
        <dbReference type="ARBA" id="ARBA00022729"/>
    </source>
</evidence>
<organism evidence="10 11">
    <name type="scientific">Synaphobranchus kaupii</name>
    <name type="common">Kaup's arrowtooth eel</name>
    <dbReference type="NCBI Taxonomy" id="118154"/>
    <lineage>
        <taxon>Eukaryota</taxon>
        <taxon>Metazoa</taxon>
        <taxon>Chordata</taxon>
        <taxon>Craniata</taxon>
        <taxon>Vertebrata</taxon>
        <taxon>Euteleostomi</taxon>
        <taxon>Actinopterygii</taxon>
        <taxon>Neopterygii</taxon>
        <taxon>Teleostei</taxon>
        <taxon>Anguilliformes</taxon>
        <taxon>Synaphobranchidae</taxon>
        <taxon>Synaphobranchus</taxon>
    </lineage>
</organism>
<dbReference type="PANTHER" id="PTHR19226">
    <property type="entry name" value="THY-1 MEMBRANE GLYCOPROTEIN"/>
    <property type="match status" value="1"/>
</dbReference>
<gene>
    <name evidence="10" type="ORF">SKAU_G00330280</name>
</gene>
<dbReference type="AlphaFoldDB" id="A0A9Q1EQC5"/>
<dbReference type="GO" id="GO:0030425">
    <property type="term" value="C:dendrite"/>
    <property type="evidence" value="ECO:0007669"/>
    <property type="project" value="TreeGrafter"/>
</dbReference>
<accession>A0A9Q1EQC5</accession>
<keyword evidence="2" id="KW-1003">Cell membrane</keyword>
<dbReference type="InterPro" id="IPR033292">
    <property type="entry name" value="THY1"/>
</dbReference>
<dbReference type="GO" id="GO:0005096">
    <property type="term" value="F:GTPase activator activity"/>
    <property type="evidence" value="ECO:0007669"/>
    <property type="project" value="TreeGrafter"/>
</dbReference>
<sequence length="224" mass="25436">MAKNTDGLLKEEQIRSSRRLQHIPRRNQQNQSSCHKAMKMHLFITFCLLGALSAQEVTELTSCLTKEKNLMMDCKFTLTNKTAPPTCEYKQDGDVMGSTDSSVTPEPTFKKRANVTLLVGNICRLLLTGFSADKAKNHTCIIKQMMTATKSVLVESKSLLHCSAISMLFQTSPKMLLTAILLPVLLEILQLRRRRHGRCFVNTHAHKNLLLEEERNLEWFRAGF</sequence>
<evidence type="ECO:0000256" key="4">
    <source>
        <dbReference type="ARBA" id="ARBA00023136"/>
    </source>
</evidence>
<evidence type="ECO:0000256" key="2">
    <source>
        <dbReference type="ARBA" id="ARBA00022475"/>
    </source>
</evidence>
<evidence type="ECO:0000313" key="10">
    <source>
        <dbReference type="EMBL" id="KAJ8343100.1"/>
    </source>
</evidence>
<protein>
    <submittedName>
        <fullName evidence="10">Uncharacterized protein</fullName>
    </submittedName>
</protein>
<evidence type="ECO:0000313" key="11">
    <source>
        <dbReference type="Proteomes" id="UP001152622"/>
    </source>
</evidence>
<dbReference type="OrthoDB" id="8842429at2759"/>
<keyword evidence="7" id="KW-0449">Lipoprotein</keyword>
<dbReference type="GO" id="GO:0030334">
    <property type="term" value="P:regulation of cell migration"/>
    <property type="evidence" value="ECO:0007669"/>
    <property type="project" value="InterPro"/>
</dbReference>
<dbReference type="GO" id="GO:0005178">
    <property type="term" value="F:integrin binding"/>
    <property type="evidence" value="ECO:0007669"/>
    <property type="project" value="InterPro"/>
</dbReference>
<dbReference type="GO" id="GO:0043209">
    <property type="term" value="C:myelin sheath"/>
    <property type="evidence" value="ECO:0007669"/>
    <property type="project" value="TreeGrafter"/>
</dbReference>
<dbReference type="GO" id="GO:0051894">
    <property type="term" value="P:positive regulation of focal adhesion assembly"/>
    <property type="evidence" value="ECO:0007669"/>
    <property type="project" value="TreeGrafter"/>
</dbReference>
<keyword evidence="11" id="KW-1185">Reference proteome</keyword>
<keyword evidence="4" id="KW-0472">Membrane</keyword>
<dbReference type="Proteomes" id="UP001152622">
    <property type="component" value="Chromosome 14"/>
</dbReference>
<reference evidence="10" key="1">
    <citation type="journal article" date="2023" name="Science">
        <title>Genome structures resolve the early diversification of teleost fishes.</title>
        <authorList>
            <person name="Parey E."/>
            <person name="Louis A."/>
            <person name="Montfort J."/>
            <person name="Bouchez O."/>
            <person name="Roques C."/>
            <person name="Iampietro C."/>
            <person name="Lluch J."/>
            <person name="Castinel A."/>
            <person name="Donnadieu C."/>
            <person name="Desvignes T."/>
            <person name="Floi Bucao C."/>
            <person name="Jouanno E."/>
            <person name="Wen M."/>
            <person name="Mejri S."/>
            <person name="Dirks R."/>
            <person name="Jansen H."/>
            <person name="Henkel C."/>
            <person name="Chen W.J."/>
            <person name="Zahm M."/>
            <person name="Cabau C."/>
            <person name="Klopp C."/>
            <person name="Thompson A.W."/>
            <person name="Robinson-Rechavi M."/>
            <person name="Braasch I."/>
            <person name="Lecointre G."/>
            <person name="Bobe J."/>
            <person name="Postlethwait J.H."/>
            <person name="Berthelot C."/>
            <person name="Roest Crollius H."/>
            <person name="Guiguen Y."/>
        </authorList>
    </citation>
    <scope>NUCLEOTIDE SEQUENCE</scope>
    <source>
        <strain evidence="10">WJC10195</strain>
    </source>
</reference>
<keyword evidence="3" id="KW-0732">Signal</keyword>
<evidence type="ECO:0000256" key="1">
    <source>
        <dbReference type="ARBA" id="ARBA00004236"/>
    </source>
</evidence>
<feature type="region of interest" description="Disordered" evidence="9">
    <location>
        <begin position="1"/>
        <end position="32"/>
    </location>
</feature>
<dbReference type="GO" id="GO:0045121">
    <property type="term" value="C:membrane raft"/>
    <property type="evidence" value="ECO:0007669"/>
    <property type="project" value="TreeGrafter"/>
</dbReference>
<name>A0A9Q1EQC5_SYNKA</name>
<dbReference type="GO" id="GO:0007155">
    <property type="term" value="P:cell adhesion"/>
    <property type="evidence" value="ECO:0007669"/>
    <property type="project" value="InterPro"/>
</dbReference>
<dbReference type="GO" id="GO:0005925">
    <property type="term" value="C:focal adhesion"/>
    <property type="evidence" value="ECO:0007669"/>
    <property type="project" value="TreeGrafter"/>
</dbReference>
<evidence type="ECO:0000256" key="8">
    <source>
        <dbReference type="ARBA" id="ARBA00023319"/>
    </source>
</evidence>
<feature type="compositionally biased region" description="Basic residues" evidence="9">
    <location>
        <begin position="16"/>
        <end position="25"/>
    </location>
</feature>
<dbReference type="EMBL" id="JAINUF010000014">
    <property type="protein sequence ID" value="KAJ8343100.1"/>
    <property type="molecule type" value="Genomic_DNA"/>
</dbReference>